<evidence type="ECO:0000256" key="1">
    <source>
        <dbReference type="ARBA" id="ARBA00022553"/>
    </source>
</evidence>
<dbReference type="PROSITE" id="PS51755">
    <property type="entry name" value="OMPR_PHOB"/>
    <property type="match status" value="1"/>
</dbReference>
<gene>
    <name evidence="8" type="ORF">DESAMIL20_208</name>
</gene>
<dbReference type="InterPro" id="IPR011006">
    <property type="entry name" value="CheY-like_superfamily"/>
</dbReference>
<evidence type="ECO:0000259" key="7">
    <source>
        <dbReference type="PROSITE" id="PS51755"/>
    </source>
</evidence>
<accession>A0A1X4Y006</accession>
<keyword evidence="3 5" id="KW-0238">DNA-binding</keyword>
<dbReference type="InterPro" id="IPR001867">
    <property type="entry name" value="OmpR/PhoB-type_DNA-bd"/>
</dbReference>
<dbReference type="InterPro" id="IPR001789">
    <property type="entry name" value="Sig_transdc_resp-reg_receiver"/>
</dbReference>
<dbReference type="Pfam" id="PF00072">
    <property type="entry name" value="Response_reg"/>
    <property type="match status" value="1"/>
</dbReference>
<keyword evidence="9" id="KW-1185">Reference proteome</keyword>
<dbReference type="SMART" id="SM00862">
    <property type="entry name" value="Trans_reg_C"/>
    <property type="match status" value="1"/>
</dbReference>
<dbReference type="PANTHER" id="PTHR48111:SF40">
    <property type="entry name" value="PHOSPHATE REGULON TRANSCRIPTIONAL REGULATORY PROTEIN PHOB"/>
    <property type="match status" value="1"/>
</dbReference>
<dbReference type="CDD" id="cd00383">
    <property type="entry name" value="trans_reg_C"/>
    <property type="match status" value="1"/>
</dbReference>
<proteinExistence type="predicted"/>
<dbReference type="RefSeq" id="WP_086033022.1">
    <property type="nucleotide sequence ID" value="NZ_MJBP01000002.1"/>
</dbReference>
<organism evidence="8 9">
    <name type="scientific">Desulfurella amilsii</name>
    <dbReference type="NCBI Taxonomy" id="1562698"/>
    <lineage>
        <taxon>Bacteria</taxon>
        <taxon>Pseudomonadati</taxon>
        <taxon>Campylobacterota</taxon>
        <taxon>Desulfurellia</taxon>
        <taxon>Desulfurellales</taxon>
        <taxon>Desulfurellaceae</taxon>
        <taxon>Desulfurella</taxon>
    </lineage>
</organism>
<dbReference type="Pfam" id="PF00486">
    <property type="entry name" value="Trans_reg_C"/>
    <property type="match status" value="1"/>
</dbReference>
<dbReference type="GO" id="GO:0006355">
    <property type="term" value="P:regulation of DNA-templated transcription"/>
    <property type="evidence" value="ECO:0007669"/>
    <property type="project" value="InterPro"/>
</dbReference>
<reference evidence="8 9" key="1">
    <citation type="journal article" date="2017" name="Front. Microbiol.">
        <title>Genome Sequence of Desulfurella amilsii Strain TR1 and Comparative Genomics of Desulfurellaceae Family.</title>
        <authorList>
            <person name="Florentino A.P."/>
            <person name="Stams A.J."/>
            <person name="Sanchez-Andrea I."/>
        </authorList>
    </citation>
    <scope>NUCLEOTIDE SEQUENCE [LARGE SCALE GENOMIC DNA]</scope>
    <source>
        <strain evidence="8 9">TR1</strain>
    </source>
</reference>
<evidence type="ECO:0000256" key="2">
    <source>
        <dbReference type="ARBA" id="ARBA00023012"/>
    </source>
</evidence>
<sequence length="222" mass="25519">MFNILIVEDEETISHLIEFNLNKEGFRTVVAEDANYAMLLLKDFIPNLIILDLMLPGLQGEDFLRLIKTKKEYKDIAVIILSAKSQESVITKLLTDGADDYIVKPFSIKVLIAKIKALLRRIEKKDNILRYDGIELDLNTFSAYLDNKTLDLTTKEFELVSLFLSNPNKIFSREELFSRIWGYENQVQTRTVDVHISSLRKKLSSKANIIKSKPKVGYGFIL</sequence>
<feature type="domain" description="Response regulatory" evidence="6">
    <location>
        <begin position="3"/>
        <end position="119"/>
    </location>
</feature>
<evidence type="ECO:0000256" key="5">
    <source>
        <dbReference type="PROSITE-ProRule" id="PRU01091"/>
    </source>
</evidence>
<dbReference type="EMBL" id="MDSU01000001">
    <property type="protein sequence ID" value="OSS43100.1"/>
    <property type="molecule type" value="Genomic_DNA"/>
</dbReference>
<dbReference type="PANTHER" id="PTHR48111">
    <property type="entry name" value="REGULATOR OF RPOS"/>
    <property type="match status" value="1"/>
</dbReference>
<evidence type="ECO:0000256" key="4">
    <source>
        <dbReference type="PROSITE-ProRule" id="PRU00169"/>
    </source>
</evidence>
<dbReference type="PROSITE" id="PS50110">
    <property type="entry name" value="RESPONSE_REGULATORY"/>
    <property type="match status" value="1"/>
</dbReference>
<dbReference type="InterPro" id="IPR036388">
    <property type="entry name" value="WH-like_DNA-bd_sf"/>
</dbReference>
<dbReference type="GO" id="GO:0005829">
    <property type="term" value="C:cytosol"/>
    <property type="evidence" value="ECO:0007669"/>
    <property type="project" value="TreeGrafter"/>
</dbReference>
<comment type="caution">
    <text evidence="8">The sequence shown here is derived from an EMBL/GenBank/DDBJ whole genome shotgun (WGS) entry which is preliminary data.</text>
</comment>
<evidence type="ECO:0000313" key="8">
    <source>
        <dbReference type="EMBL" id="OSS43100.1"/>
    </source>
</evidence>
<dbReference type="SUPFAM" id="SSF52172">
    <property type="entry name" value="CheY-like"/>
    <property type="match status" value="1"/>
</dbReference>
<evidence type="ECO:0000256" key="3">
    <source>
        <dbReference type="ARBA" id="ARBA00023125"/>
    </source>
</evidence>
<dbReference type="STRING" id="1562698.DESAMIL20_208"/>
<keyword evidence="1 4" id="KW-0597">Phosphoprotein</keyword>
<feature type="modified residue" description="4-aspartylphosphate" evidence="4">
    <location>
        <position position="52"/>
    </location>
</feature>
<dbReference type="OrthoDB" id="368799at2"/>
<dbReference type="AlphaFoldDB" id="A0A1X4Y006"/>
<feature type="domain" description="OmpR/PhoB-type" evidence="7">
    <location>
        <begin position="126"/>
        <end position="222"/>
    </location>
</feature>
<evidence type="ECO:0000313" key="9">
    <source>
        <dbReference type="Proteomes" id="UP000194141"/>
    </source>
</evidence>
<feature type="DNA-binding region" description="OmpR/PhoB-type" evidence="5">
    <location>
        <begin position="126"/>
        <end position="222"/>
    </location>
</feature>
<dbReference type="GO" id="GO:0000156">
    <property type="term" value="F:phosphorelay response regulator activity"/>
    <property type="evidence" value="ECO:0007669"/>
    <property type="project" value="TreeGrafter"/>
</dbReference>
<name>A0A1X4Y006_9BACT</name>
<evidence type="ECO:0000259" key="6">
    <source>
        <dbReference type="PROSITE" id="PS50110"/>
    </source>
</evidence>
<keyword evidence="2" id="KW-0902">Two-component regulatory system</keyword>
<dbReference type="InterPro" id="IPR039420">
    <property type="entry name" value="WalR-like"/>
</dbReference>
<protein>
    <submittedName>
        <fullName evidence="8">Phosphate regulon transcriptional regulatory protein PhoB (SphR)</fullName>
    </submittedName>
</protein>
<dbReference type="SMART" id="SM00448">
    <property type="entry name" value="REC"/>
    <property type="match status" value="1"/>
</dbReference>
<dbReference type="GO" id="GO:0032993">
    <property type="term" value="C:protein-DNA complex"/>
    <property type="evidence" value="ECO:0007669"/>
    <property type="project" value="TreeGrafter"/>
</dbReference>
<dbReference type="Gene3D" id="3.40.50.2300">
    <property type="match status" value="1"/>
</dbReference>
<dbReference type="GO" id="GO:0000976">
    <property type="term" value="F:transcription cis-regulatory region binding"/>
    <property type="evidence" value="ECO:0007669"/>
    <property type="project" value="TreeGrafter"/>
</dbReference>
<dbReference type="Proteomes" id="UP000194141">
    <property type="component" value="Unassembled WGS sequence"/>
</dbReference>
<dbReference type="Gene3D" id="1.10.10.10">
    <property type="entry name" value="Winged helix-like DNA-binding domain superfamily/Winged helix DNA-binding domain"/>
    <property type="match status" value="1"/>
</dbReference>